<evidence type="ECO:0000256" key="1">
    <source>
        <dbReference type="ARBA" id="ARBA00004141"/>
    </source>
</evidence>
<reference evidence="10" key="1">
    <citation type="journal article" date="2021" name="PeerJ">
        <title>Extensive microbial diversity within the chicken gut microbiome revealed by metagenomics and culture.</title>
        <authorList>
            <person name="Gilroy R."/>
            <person name="Ravi A."/>
            <person name="Getino M."/>
            <person name="Pursley I."/>
            <person name="Horton D.L."/>
            <person name="Alikhan N.F."/>
            <person name="Baker D."/>
            <person name="Gharbi K."/>
            <person name="Hall N."/>
            <person name="Watson M."/>
            <person name="Adriaenssens E.M."/>
            <person name="Foster-Nyarko E."/>
            <person name="Jarju S."/>
            <person name="Secka A."/>
            <person name="Antonio M."/>
            <person name="Oren A."/>
            <person name="Chaudhuri R.R."/>
            <person name="La Ragione R."/>
            <person name="Hildebrand F."/>
            <person name="Pallen M.J."/>
        </authorList>
    </citation>
    <scope>NUCLEOTIDE SEQUENCE</scope>
    <source>
        <strain evidence="10">CHK169-2315</strain>
    </source>
</reference>
<feature type="transmembrane region" description="Helical" evidence="7">
    <location>
        <begin position="256"/>
        <end position="277"/>
    </location>
</feature>
<feature type="transmembrane region" description="Helical" evidence="7">
    <location>
        <begin position="54"/>
        <end position="75"/>
    </location>
</feature>
<dbReference type="PROSITE" id="PS01347">
    <property type="entry name" value="MRAY_1"/>
    <property type="match status" value="1"/>
</dbReference>
<keyword evidence="7" id="KW-0132">Cell division</keyword>
<feature type="transmembrane region" description="Helical" evidence="7">
    <location>
        <begin position="6"/>
        <end position="28"/>
    </location>
</feature>
<evidence type="ECO:0000256" key="8">
    <source>
        <dbReference type="NCBIfam" id="TIGR00445"/>
    </source>
</evidence>
<keyword evidence="4 7" id="KW-0812">Transmembrane</keyword>
<dbReference type="EMBL" id="DXHX01000050">
    <property type="protein sequence ID" value="HIV74167.1"/>
    <property type="molecule type" value="Genomic_DNA"/>
</dbReference>
<dbReference type="PANTHER" id="PTHR22926:SF5">
    <property type="entry name" value="PHOSPHO-N-ACETYLMURAMOYL-PENTAPEPTIDE-TRANSFERASE HOMOLOG"/>
    <property type="match status" value="1"/>
</dbReference>
<evidence type="ECO:0000256" key="2">
    <source>
        <dbReference type="ARBA" id="ARBA00005583"/>
    </source>
</evidence>
<keyword evidence="7" id="KW-0133">Cell shape</keyword>
<dbReference type="HAMAP" id="MF_00038">
    <property type="entry name" value="MraY"/>
    <property type="match status" value="1"/>
</dbReference>
<feature type="transmembrane region" description="Helical" evidence="7">
    <location>
        <begin position="81"/>
        <end position="99"/>
    </location>
</feature>
<keyword evidence="7" id="KW-1003">Cell membrane</keyword>
<dbReference type="GO" id="GO:0051301">
    <property type="term" value="P:cell division"/>
    <property type="evidence" value="ECO:0007669"/>
    <property type="project" value="UniProtKB-KW"/>
</dbReference>
<dbReference type="InterPro" id="IPR003524">
    <property type="entry name" value="PNAcMuramoyl-5peptid_Trfase"/>
</dbReference>
<comment type="caution">
    <text evidence="10">The sequence shown here is derived from an EMBL/GenBank/DDBJ whole genome shotgun (WGS) entry which is preliminary data.</text>
</comment>
<dbReference type="InterPro" id="IPR000715">
    <property type="entry name" value="Glycosyl_transferase_4"/>
</dbReference>
<dbReference type="GO" id="GO:0071555">
    <property type="term" value="P:cell wall organization"/>
    <property type="evidence" value="ECO:0007669"/>
    <property type="project" value="UniProtKB-KW"/>
</dbReference>
<keyword evidence="5 7" id="KW-1133">Transmembrane helix</keyword>
<evidence type="ECO:0000313" key="10">
    <source>
        <dbReference type="EMBL" id="HIV74167.1"/>
    </source>
</evidence>
<feature type="transmembrane region" description="Helical" evidence="7">
    <location>
        <begin position="231"/>
        <end position="250"/>
    </location>
</feature>
<evidence type="ECO:0000256" key="4">
    <source>
        <dbReference type="ARBA" id="ARBA00022692"/>
    </source>
</evidence>
<feature type="transmembrane region" description="Helical" evidence="7">
    <location>
        <begin position="181"/>
        <end position="200"/>
    </location>
</feature>
<evidence type="ECO:0000256" key="5">
    <source>
        <dbReference type="ARBA" id="ARBA00022989"/>
    </source>
</evidence>
<comment type="cofactor">
    <cofactor evidence="7 9">
        <name>Mg(2+)</name>
        <dbReference type="ChEBI" id="CHEBI:18420"/>
    </cofactor>
</comment>
<proteinExistence type="inferred from homology"/>
<dbReference type="Pfam" id="PF10555">
    <property type="entry name" value="MraY_sig1"/>
    <property type="match status" value="1"/>
</dbReference>
<name>A0A9D1PLB8_9BACI</name>
<dbReference type="GO" id="GO:0005886">
    <property type="term" value="C:plasma membrane"/>
    <property type="evidence" value="ECO:0007669"/>
    <property type="project" value="UniProtKB-SubCell"/>
</dbReference>
<protein>
    <recommendedName>
        <fullName evidence="7 8">Phospho-N-acetylmuramoyl-pentapeptide-transferase</fullName>
        <ecNumber evidence="7 8">2.7.8.13</ecNumber>
    </recommendedName>
    <alternativeName>
        <fullName evidence="7">UDP-MurNAc-pentapeptide phosphotransferase</fullName>
    </alternativeName>
</protein>
<comment type="function">
    <text evidence="7">Catalyzes the initial step of the lipid cycle reactions in the biosynthesis of the cell wall peptidoglycan: transfers peptidoglycan precursor phospho-MurNAc-pentapeptide from UDP-MurNAc-pentapeptide onto the lipid carrier undecaprenyl phosphate, yielding undecaprenyl-pyrophosphoryl-MurNAc-pentapeptide, known as lipid I.</text>
</comment>
<dbReference type="GO" id="GO:0009252">
    <property type="term" value="P:peptidoglycan biosynthetic process"/>
    <property type="evidence" value="ECO:0007669"/>
    <property type="project" value="UniProtKB-UniRule"/>
</dbReference>
<dbReference type="GO" id="GO:0008360">
    <property type="term" value="P:regulation of cell shape"/>
    <property type="evidence" value="ECO:0007669"/>
    <property type="project" value="UniProtKB-KW"/>
</dbReference>
<keyword evidence="7 9" id="KW-0479">Metal-binding</keyword>
<gene>
    <name evidence="7 10" type="primary">mraY</name>
    <name evidence="10" type="ORF">H9895_03695</name>
</gene>
<dbReference type="Proteomes" id="UP000823937">
    <property type="component" value="Unassembled WGS sequence"/>
</dbReference>
<dbReference type="GO" id="GO:0046872">
    <property type="term" value="F:metal ion binding"/>
    <property type="evidence" value="ECO:0007669"/>
    <property type="project" value="UniProtKB-KW"/>
</dbReference>
<dbReference type="AlphaFoldDB" id="A0A9D1PLB8"/>
<dbReference type="GO" id="GO:0008963">
    <property type="term" value="F:phospho-N-acetylmuramoyl-pentapeptide-transferase activity"/>
    <property type="evidence" value="ECO:0007669"/>
    <property type="project" value="UniProtKB-UniRule"/>
</dbReference>
<dbReference type="PANTHER" id="PTHR22926">
    <property type="entry name" value="PHOSPHO-N-ACETYLMURAMOYL-PENTAPEPTIDE-TRANSFERASE"/>
    <property type="match status" value="1"/>
</dbReference>
<evidence type="ECO:0000256" key="9">
    <source>
        <dbReference type="PIRSR" id="PIRSR600715-1"/>
    </source>
</evidence>
<comment type="similarity">
    <text evidence="2 7">Belongs to the glycosyltransferase 4 family. MraY subfamily.</text>
</comment>
<accession>A0A9D1PLB8</accession>
<feature type="transmembrane region" description="Helical" evidence="7">
    <location>
        <begin position="155"/>
        <end position="174"/>
    </location>
</feature>
<keyword evidence="7" id="KW-0131">Cell cycle</keyword>
<dbReference type="EC" id="2.7.8.13" evidence="7 8"/>
<comment type="catalytic activity">
    <reaction evidence="7">
        <text>UDP-N-acetyl-alpha-D-muramoyl-L-alanyl-gamma-D-glutamyl-meso-2,6-diaminopimeloyl-D-alanyl-D-alanine + di-trans,octa-cis-undecaprenyl phosphate = di-trans,octa-cis-undecaprenyl diphospho-N-acetyl-alpha-D-muramoyl-L-alanyl-D-glutamyl-meso-2,6-diaminopimeloyl-D-alanyl-D-alanine + UMP</text>
        <dbReference type="Rhea" id="RHEA:28386"/>
        <dbReference type="ChEBI" id="CHEBI:57865"/>
        <dbReference type="ChEBI" id="CHEBI:60392"/>
        <dbReference type="ChEBI" id="CHEBI:61386"/>
        <dbReference type="ChEBI" id="CHEBI:61387"/>
        <dbReference type="EC" id="2.7.8.13"/>
    </reaction>
</comment>
<evidence type="ECO:0000313" key="11">
    <source>
        <dbReference type="Proteomes" id="UP000823937"/>
    </source>
</evidence>
<keyword evidence="7 9" id="KW-0460">Magnesium</keyword>
<keyword evidence="6 7" id="KW-0472">Membrane</keyword>
<keyword evidence="7" id="KW-0573">Peptidoglycan synthesis</keyword>
<feature type="transmembrane region" description="Helical" evidence="7">
    <location>
        <begin position="298"/>
        <end position="324"/>
    </location>
</feature>
<evidence type="ECO:0000256" key="3">
    <source>
        <dbReference type="ARBA" id="ARBA00022679"/>
    </source>
</evidence>
<dbReference type="PROSITE" id="PS01348">
    <property type="entry name" value="MRAY_2"/>
    <property type="match status" value="1"/>
</dbReference>
<evidence type="ECO:0000256" key="6">
    <source>
        <dbReference type="ARBA" id="ARBA00023136"/>
    </source>
</evidence>
<keyword evidence="7" id="KW-0961">Cell wall biogenesis/degradation</keyword>
<comment type="subcellular location">
    <subcellularLocation>
        <location evidence="7">Cell membrane</location>
        <topology evidence="7">Multi-pass membrane protein</topology>
    </subcellularLocation>
    <subcellularLocation>
        <location evidence="1">Membrane</location>
        <topology evidence="1">Multi-pass membrane protein</topology>
    </subcellularLocation>
</comment>
<keyword evidence="3 7" id="KW-0808">Transferase</keyword>
<feature type="binding site" evidence="9">
    <location>
        <position position="235"/>
    </location>
    <ligand>
        <name>Mg(2+)</name>
        <dbReference type="ChEBI" id="CHEBI:18420"/>
    </ligand>
</feature>
<feature type="transmembrane region" description="Helical" evidence="7">
    <location>
        <begin position="119"/>
        <end position="135"/>
    </location>
</feature>
<dbReference type="Pfam" id="PF00953">
    <property type="entry name" value="Glycos_transf_4"/>
    <property type="match status" value="1"/>
</dbReference>
<evidence type="ECO:0000256" key="7">
    <source>
        <dbReference type="HAMAP-Rule" id="MF_00038"/>
    </source>
</evidence>
<sequence length="328" mass="35902">MSIYVVVMAIAISFLITVLLSPIFIPFLRRLKFGQSIREEGPQSHMKKSGTPTMGGLMIIASVVITFLLVSFLFAEQTVNYQFWLLLFVIIGYGLIGFLDDFIIVVRKNNQGLTSKQKLLGQIVIAVVFYITLKMNDYPTTIAIPGTDFEWELGFFYAILIVFMLVGSSNAVNLTDGLDGLLAGTASVAFGAFAIITTYHGEETQFITIFALTIVGALLGFLVFNAHPAKVFMGDTGSLALGGAIAGIAILAKLEIILVIIGGVFVIETLSVILQVISFKTTGKRIFKMSPIHHHFELIGWSEWRVVTTFWAVGIVFASIAIFIEVVL</sequence>
<dbReference type="InterPro" id="IPR018480">
    <property type="entry name" value="PNAcMuramoyl-5peptid_Trfase_CS"/>
</dbReference>
<feature type="transmembrane region" description="Helical" evidence="7">
    <location>
        <begin position="206"/>
        <end position="224"/>
    </location>
</feature>
<feature type="binding site" evidence="9">
    <location>
        <position position="173"/>
    </location>
    <ligand>
        <name>Mg(2+)</name>
        <dbReference type="ChEBI" id="CHEBI:18420"/>
    </ligand>
</feature>
<comment type="pathway">
    <text evidence="7">Cell wall biogenesis; peptidoglycan biosynthesis.</text>
</comment>
<organism evidence="10 11">
    <name type="scientific">Candidatus Pseudogracilibacillus intestinigallinarum</name>
    <dbReference type="NCBI Taxonomy" id="2838742"/>
    <lineage>
        <taxon>Bacteria</taxon>
        <taxon>Bacillati</taxon>
        <taxon>Bacillota</taxon>
        <taxon>Bacilli</taxon>
        <taxon>Bacillales</taxon>
        <taxon>Bacillaceae</taxon>
        <taxon>Pseudogracilibacillus</taxon>
    </lineage>
</organism>
<reference evidence="10" key="2">
    <citation type="submission" date="2021-04" db="EMBL/GenBank/DDBJ databases">
        <authorList>
            <person name="Gilroy R."/>
        </authorList>
    </citation>
    <scope>NUCLEOTIDE SEQUENCE</scope>
    <source>
        <strain evidence="10">CHK169-2315</strain>
    </source>
</reference>
<dbReference type="NCBIfam" id="TIGR00445">
    <property type="entry name" value="mraY"/>
    <property type="match status" value="1"/>
</dbReference>
<dbReference type="CDD" id="cd06852">
    <property type="entry name" value="GT_MraY"/>
    <property type="match status" value="1"/>
</dbReference>